<dbReference type="EMBL" id="WQMS01000014">
    <property type="protein sequence ID" value="MVO78745.1"/>
    <property type="molecule type" value="Genomic_DNA"/>
</dbReference>
<dbReference type="PANTHER" id="PTHR39639:SF1">
    <property type="entry name" value="DUF262 DOMAIN-CONTAINING PROTEIN"/>
    <property type="match status" value="1"/>
</dbReference>
<gene>
    <name evidence="2" type="ORF">GON01_12475</name>
</gene>
<dbReference type="Proteomes" id="UP000441389">
    <property type="component" value="Unassembled WGS sequence"/>
</dbReference>
<proteinExistence type="predicted"/>
<evidence type="ECO:0000313" key="3">
    <source>
        <dbReference type="Proteomes" id="UP000441389"/>
    </source>
</evidence>
<evidence type="ECO:0000259" key="1">
    <source>
        <dbReference type="Pfam" id="PF03235"/>
    </source>
</evidence>
<dbReference type="PANTHER" id="PTHR39639">
    <property type="entry name" value="CHROMOSOME 16, WHOLE GENOME SHOTGUN SEQUENCE"/>
    <property type="match status" value="1"/>
</dbReference>
<organism evidence="2 3">
    <name type="scientific">Sphingomonas horti</name>
    <dbReference type="NCBI Taxonomy" id="2682842"/>
    <lineage>
        <taxon>Bacteria</taxon>
        <taxon>Pseudomonadati</taxon>
        <taxon>Pseudomonadota</taxon>
        <taxon>Alphaproteobacteria</taxon>
        <taxon>Sphingomonadales</taxon>
        <taxon>Sphingomonadaceae</taxon>
        <taxon>Sphingomonas</taxon>
    </lineage>
</organism>
<accession>A0A6I4J2T9</accession>
<evidence type="ECO:0000313" key="2">
    <source>
        <dbReference type="EMBL" id="MVO78745.1"/>
    </source>
</evidence>
<protein>
    <submittedName>
        <fullName evidence="2">DUF262 domain-containing protein</fullName>
    </submittedName>
</protein>
<dbReference type="AlphaFoldDB" id="A0A6I4J2T9"/>
<name>A0A6I4J2T9_9SPHN</name>
<sequence>MLNEEISTAQRLVKTDAYQMSIGEVVNMYRDKEIIIDPEFQRLFRWDAGQKSRLFESILLGIPLPSIFVFEREDSKWELIDGLQRTSTILEFMGLLRSPEGDLKAPSVLEATRYLPSLYNVVWEKSDQISGVPIDQQMELTSDLKLAVRRSRIAVEILKRPSDNNTKYDLFQRLNAGGTPANAQELRNCIIIMANREFFQGLRALADNADFLAVAGMTDDQIEKQRPMEYISRLLVHLRVPYDGRLDVEEYINEGIISQAEQGLDNVTAEGARETFRILNEAHGVNALRRLENGVPRGKVSLVAFEVIAVGVAANIAAILQRADPVEYVRDRVAALWQAPEIEQFFSAGMRGTTRIQRTVPFGREWFANG</sequence>
<comment type="caution">
    <text evidence="2">The sequence shown here is derived from an EMBL/GenBank/DDBJ whole genome shotgun (WGS) entry which is preliminary data.</text>
</comment>
<keyword evidence="3" id="KW-1185">Reference proteome</keyword>
<reference evidence="2 3" key="1">
    <citation type="submission" date="2019-12" db="EMBL/GenBank/DDBJ databases">
        <authorList>
            <person name="Huq M.A."/>
        </authorList>
    </citation>
    <scope>NUCLEOTIDE SEQUENCE [LARGE SCALE GENOMIC DNA]</scope>
    <source>
        <strain evidence="2 3">MAH-20</strain>
    </source>
</reference>
<feature type="domain" description="GmrSD restriction endonucleases N-terminal" evidence="1">
    <location>
        <begin position="23"/>
        <end position="191"/>
    </location>
</feature>
<dbReference type="Pfam" id="PF03235">
    <property type="entry name" value="GmrSD_N"/>
    <property type="match status" value="1"/>
</dbReference>
<dbReference type="InterPro" id="IPR004919">
    <property type="entry name" value="GmrSD_N"/>
</dbReference>